<keyword evidence="3 7" id="KW-1003">Cell membrane</keyword>
<dbReference type="GO" id="GO:0044780">
    <property type="term" value="P:bacterial-type flagellum assembly"/>
    <property type="evidence" value="ECO:0007669"/>
    <property type="project" value="InterPro"/>
</dbReference>
<dbReference type="InterPro" id="IPR025505">
    <property type="entry name" value="FHIPEP_CS"/>
</dbReference>
<keyword evidence="7" id="KW-0653">Protein transport</keyword>
<keyword evidence="6 7" id="KW-0472">Membrane</keyword>
<evidence type="ECO:0000313" key="8">
    <source>
        <dbReference type="EMBL" id="OAI01012.1"/>
    </source>
</evidence>
<dbReference type="Gene3D" id="3.40.30.60">
    <property type="entry name" value="FHIPEP family, domain 1"/>
    <property type="match status" value="1"/>
</dbReference>
<reference evidence="8 9" key="1">
    <citation type="submission" date="2016-03" db="EMBL/GenBank/DDBJ databases">
        <authorList>
            <person name="Ploux O."/>
        </authorList>
    </citation>
    <scope>NUCLEOTIDE SEQUENCE [LARGE SCALE GENOMIC DNA]</scope>
    <source>
        <strain evidence="8 9">R-45371</strain>
    </source>
</reference>
<evidence type="ECO:0000256" key="6">
    <source>
        <dbReference type="ARBA" id="ARBA00023136"/>
    </source>
</evidence>
<keyword evidence="5 7" id="KW-1133">Transmembrane helix</keyword>
<dbReference type="GO" id="GO:0009306">
    <property type="term" value="P:protein secretion"/>
    <property type="evidence" value="ECO:0007669"/>
    <property type="project" value="InterPro"/>
</dbReference>
<dbReference type="Pfam" id="PF00771">
    <property type="entry name" value="FHIPEP"/>
    <property type="match status" value="1"/>
</dbReference>
<evidence type="ECO:0000256" key="7">
    <source>
        <dbReference type="RuleBase" id="RU364093"/>
    </source>
</evidence>
<dbReference type="InterPro" id="IPR001712">
    <property type="entry name" value="T3SS_FHIPEP"/>
</dbReference>
<evidence type="ECO:0000256" key="5">
    <source>
        <dbReference type="ARBA" id="ARBA00022989"/>
    </source>
</evidence>
<organism evidence="8 9">
    <name type="scientific">Methylomonas methanica</name>
    <dbReference type="NCBI Taxonomy" id="421"/>
    <lineage>
        <taxon>Bacteria</taxon>
        <taxon>Pseudomonadati</taxon>
        <taxon>Pseudomonadota</taxon>
        <taxon>Gammaproteobacteria</taxon>
        <taxon>Methylococcales</taxon>
        <taxon>Methylococcaceae</taxon>
        <taxon>Methylomonas</taxon>
    </lineage>
</organism>
<gene>
    <name evidence="7" type="primary">flhA</name>
    <name evidence="8" type="ORF">A1353_18625</name>
</gene>
<dbReference type="PIRSF" id="PIRSF005419">
    <property type="entry name" value="FlhA"/>
    <property type="match status" value="1"/>
</dbReference>
<keyword evidence="8" id="KW-0966">Cell projection</keyword>
<dbReference type="PANTHER" id="PTHR30161:SF1">
    <property type="entry name" value="FLAGELLAR BIOSYNTHESIS PROTEIN FLHA-RELATED"/>
    <property type="match status" value="1"/>
</dbReference>
<feature type="transmembrane region" description="Helical" evidence="7">
    <location>
        <begin position="38"/>
        <end position="60"/>
    </location>
</feature>
<dbReference type="Proteomes" id="UP000077763">
    <property type="component" value="Unassembled WGS sequence"/>
</dbReference>
<name>A0A177M5P7_METMH</name>
<dbReference type="Gene3D" id="3.40.50.12790">
    <property type="entry name" value="FHIPEP family, domain 4"/>
    <property type="match status" value="1"/>
</dbReference>
<protein>
    <recommendedName>
        <fullName evidence="7">Flagellar biosynthesis protein FlhA</fullName>
    </recommendedName>
</protein>
<feature type="transmembrane region" description="Helical" evidence="7">
    <location>
        <begin position="12"/>
        <end position="32"/>
    </location>
</feature>
<keyword evidence="8" id="KW-0282">Flagellum</keyword>
<comment type="subcellular location">
    <subcellularLocation>
        <location evidence="1 7">Cell membrane</location>
        <topology evidence="1 7">Multi-pass membrane protein</topology>
    </subcellularLocation>
</comment>
<keyword evidence="7" id="KW-1006">Bacterial flagellum protein export</keyword>
<comment type="caution">
    <text evidence="8">The sequence shown here is derived from an EMBL/GenBank/DDBJ whole genome shotgun (WGS) entry which is preliminary data.</text>
</comment>
<dbReference type="PROSITE" id="PS00994">
    <property type="entry name" value="FHIPEP"/>
    <property type="match status" value="1"/>
</dbReference>
<dbReference type="InterPro" id="IPR042194">
    <property type="entry name" value="FHIPEP_1"/>
</dbReference>
<keyword evidence="4 7" id="KW-0812">Transmembrane</keyword>
<dbReference type="NCBIfam" id="TIGR01398">
    <property type="entry name" value="FlhA"/>
    <property type="match status" value="1"/>
</dbReference>
<dbReference type="Gene3D" id="1.10.8.540">
    <property type="entry name" value="FHIPEP family, domain 3"/>
    <property type="match status" value="1"/>
</dbReference>
<dbReference type="PANTHER" id="PTHR30161">
    <property type="entry name" value="FLAGELLAR EXPORT PROTEIN, MEMBRANE FLHA SUBUNIT-RELATED"/>
    <property type="match status" value="1"/>
</dbReference>
<dbReference type="InterPro" id="IPR042196">
    <property type="entry name" value="FHIPEP_4"/>
</dbReference>
<keyword evidence="7" id="KW-1005">Bacterial flagellum biogenesis</keyword>
<sequence length="701" mass="75762">MDFTKILNALKALTGLGLGAPLLIVMLLALLILPLPPFVLDLFFTFNIAFSLIILLVVIYTLKPLEFASFPTVILVATLLRLSLNVASTRVVLIRGHEGGDAAGKVIEAFGSFVIGGNFAVGIVVFAILVVINFMVVTKGAGRVAEVSARFTLDAMPGKQMAIDADLNSGLINQDEARARREEVAAEADFYGSMDGASKFVRGDAVAGIIILFVNMIGGLAIGVGQHGMSFADAANVYVLLTIGDGLVAQIPSLLLSVAAAMVVTRVRGSKQDIGKQLSSQLFEDPRTLLVTAAVMGILGIIPGMPNLVFILLALTLVGGAYLIDRRRKLEEEKALEMERMVSPQQLAKTEIKELGWDDVMPVDAIGLEVGYRLIPLVDRNQGGQLMMRIKGVRKKLSQELGFLIPSVHIRDNLDLSPTEYRISLMGVSVGEANIMPEKEMAINPGRVFGTLQGAPCKDPAFGLDAIWIDANQKDQAQTLGYTVVDPSTVVATHLSHILQSNAHELFGYEEAQQLLDNLSKVAPKLVEDLVPKTLPLGILVKVLQNLLQERVSIRDLRTIAETLAEYGVKSQDPDILTSAVRAALGRSIVHEINGVQTEIPVITLDPGLEQILHRSLQTAGEGGAGLEPGLAEQMHKSLEESAQRMEMEGQTAVLLVSSYIRPWLARFVRHSISGLHVLAYNEIPQDRQIRVVSTVGQRGQ</sequence>
<keyword evidence="8" id="KW-0969">Cilium</keyword>
<feature type="transmembrane region" description="Helical" evidence="7">
    <location>
        <begin position="72"/>
        <end position="93"/>
    </location>
</feature>
<feature type="transmembrane region" description="Helical" evidence="7">
    <location>
        <begin position="308"/>
        <end position="324"/>
    </location>
</feature>
<keyword evidence="7" id="KW-0813">Transport</keyword>
<evidence type="ECO:0000256" key="1">
    <source>
        <dbReference type="ARBA" id="ARBA00004651"/>
    </source>
</evidence>
<feature type="transmembrane region" description="Helical" evidence="7">
    <location>
        <begin position="205"/>
        <end position="225"/>
    </location>
</feature>
<comment type="similarity">
    <text evidence="2 7">Belongs to the FHIPEP (flagella/HR/invasion proteins export pore) family.</text>
</comment>
<comment type="function">
    <text evidence="7">Required for formation of the rod structure of the flagellar apparatus. Together with FliI and FliH, may constitute the export apparatus of flagellin.</text>
</comment>
<evidence type="ECO:0000313" key="9">
    <source>
        <dbReference type="Proteomes" id="UP000077763"/>
    </source>
</evidence>
<feature type="transmembrane region" description="Helical" evidence="7">
    <location>
        <begin position="237"/>
        <end position="265"/>
    </location>
</feature>
<feature type="transmembrane region" description="Helical" evidence="7">
    <location>
        <begin position="113"/>
        <end position="136"/>
    </location>
</feature>
<proteinExistence type="inferred from homology"/>
<accession>A0A177M5P7</accession>
<dbReference type="RefSeq" id="WP_064037670.1">
    <property type="nucleotide sequence ID" value="NZ_LUUH01000072.1"/>
</dbReference>
<dbReference type="AlphaFoldDB" id="A0A177M5P7"/>
<evidence type="ECO:0000256" key="4">
    <source>
        <dbReference type="ARBA" id="ARBA00022692"/>
    </source>
</evidence>
<evidence type="ECO:0000256" key="3">
    <source>
        <dbReference type="ARBA" id="ARBA00022475"/>
    </source>
</evidence>
<dbReference type="InterPro" id="IPR042193">
    <property type="entry name" value="FHIPEP_3"/>
</dbReference>
<dbReference type="InterPro" id="IPR006301">
    <property type="entry name" value="FlhA"/>
</dbReference>
<evidence type="ECO:0000256" key="2">
    <source>
        <dbReference type="ARBA" id="ARBA00008835"/>
    </source>
</evidence>
<dbReference type="PRINTS" id="PR00949">
    <property type="entry name" value="TYPE3IMAPROT"/>
</dbReference>
<dbReference type="GO" id="GO:0005886">
    <property type="term" value="C:plasma membrane"/>
    <property type="evidence" value="ECO:0007669"/>
    <property type="project" value="UniProtKB-SubCell"/>
</dbReference>
<dbReference type="EMBL" id="LUUH01000072">
    <property type="protein sequence ID" value="OAI01012.1"/>
    <property type="molecule type" value="Genomic_DNA"/>
</dbReference>